<dbReference type="Proteomes" id="UP000494245">
    <property type="component" value="Unassembled WGS sequence"/>
</dbReference>
<sequence>MAAERPLGVLLAGDPAVLPVLRAALEGQPLARPAEARPDVVFVAAGQNIQAALDQLAQAAREHPGAQLALAAHPAAPELFLAALRLGVREALPAADLERKLPGALERMAGRVRRSAPASSGRSGALHAFIGAKGGVGVTTLAVGAARELARPGPGGAPRESVLVDMNLPYGESPLFLGITPGTSLAEILAREGALQARAAAECAERHVSGLSLLALPAQLADAPAGLSPELLCEILAELRSRHDHVSVDLGIYIDDLTLRVMGQADGVYLVGVQSMACVRNIRRFLDYVRPQGEVRLVVNRHLSDCELSVEDMEKALGLKCFQVIPNDYALTLEAINLGRPVADLAPRSAVSRALAALASGMSGERAESGLAGLARRLFGRAPGGR</sequence>
<dbReference type="PANTHER" id="PTHR43384">
    <property type="entry name" value="SEPTUM SITE-DETERMINING PROTEIN MIND HOMOLOG, CHLOROPLASTIC-RELATED"/>
    <property type="match status" value="1"/>
</dbReference>
<dbReference type="InterPro" id="IPR027417">
    <property type="entry name" value="P-loop_NTPase"/>
</dbReference>
<keyword evidence="2" id="KW-1185">Reference proteome</keyword>
<evidence type="ECO:0000313" key="2">
    <source>
        <dbReference type="Proteomes" id="UP000494245"/>
    </source>
</evidence>
<dbReference type="EMBL" id="BLTE01000005">
    <property type="protein sequence ID" value="GFK93682.1"/>
    <property type="molecule type" value="Genomic_DNA"/>
</dbReference>
<dbReference type="RefSeq" id="WP_173082956.1">
    <property type="nucleotide sequence ID" value="NZ_BLTE01000005.1"/>
</dbReference>
<protein>
    <recommendedName>
        <fullName evidence="3">Flp pilus assembly protein, ATPase CpaE</fullName>
    </recommendedName>
</protein>
<dbReference type="GO" id="GO:0009898">
    <property type="term" value="C:cytoplasmic side of plasma membrane"/>
    <property type="evidence" value="ECO:0007669"/>
    <property type="project" value="TreeGrafter"/>
</dbReference>
<dbReference type="GO" id="GO:0005829">
    <property type="term" value="C:cytosol"/>
    <property type="evidence" value="ECO:0007669"/>
    <property type="project" value="TreeGrafter"/>
</dbReference>
<gene>
    <name evidence="1" type="ORF">NNJEOMEG_01516</name>
</gene>
<name>A0A6V8LLY0_9BACT</name>
<evidence type="ECO:0000313" key="1">
    <source>
        <dbReference type="EMBL" id="GFK93682.1"/>
    </source>
</evidence>
<reference evidence="1 2" key="1">
    <citation type="submission" date="2020-04" db="EMBL/GenBank/DDBJ databases">
        <authorList>
            <consortium name="Desulfovibrio sp. FSS-1 genome sequencing consortium"/>
            <person name="Shimoshige H."/>
            <person name="Kobayashi H."/>
            <person name="Maekawa T."/>
        </authorList>
    </citation>
    <scope>NUCLEOTIDE SEQUENCE [LARGE SCALE GENOMIC DNA]</scope>
    <source>
        <strain evidence="1 2">SIID29052-01</strain>
    </source>
</reference>
<dbReference type="GO" id="GO:0051782">
    <property type="term" value="P:negative regulation of cell division"/>
    <property type="evidence" value="ECO:0007669"/>
    <property type="project" value="TreeGrafter"/>
</dbReference>
<dbReference type="AlphaFoldDB" id="A0A6V8LLY0"/>
<organism evidence="1 2">
    <name type="scientific">Fundidesulfovibrio magnetotacticus</name>
    <dbReference type="NCBI Taxonomy" id="2730080"/>
    <lineage>
        <taxon>Bacteria</taxon>
        <taxon>Pseudomonadati</taxon>
        <taxon>Thermodesulfobacteriota</taxon>
        <taxon>Desulfovibrionia</taxon>
        <taxon>Desulfovibrionales</taxon>
        <taxon>Desulfovibrionaceae</taxon>
        <taxon>Fundidesulfovibrio</taxon>
    </lineage>
</organism>
<dbReference type="Gene3D" id="3.40.50.300">
    <property type="entry name" value="P-loop containing nucleotide triphosphate hydrolases"/>
    <property type="match status" value="1"/>
</dbReference>
<dbReference type="GO" id="GO:0005524">
    <property type="term" value="F:ATP binding"/>
    <property type="evidence" value="ECO:0007669"/>
    <property type="project" value="TreeGrafter"/>
</dbReference>
<dbReference type="GO" id="GO:0016887">
    <property type="term" value="F:ATP hydrolysis activity"/>
    <property type="evidence" value="ECO:0007669"/>
    <property type="project" value="TreeGrafter"/>
</dbReference>
<comment type="caution">
    <text evidence="1">The sequence shown here is derived from an EMBL/GenBank/DDBJ whole genome shotgun (WGS) entry which is preliminary data.</text>
</comment>
<evidence type="ECO:0008006" key="3">
    <source>
        <dbReference type="Google" id="ProtNLM"/>
    </source>
</evidence>
<dbReference type="PANTHER" id="PTHR43384:SF13">
    <property type="entry name" value="SLR0110 PROTEIN"/>
    <property type="match status" value="1"/>
</dbReference>
<dbReference type="InterPro" id="IPR050625">
    <property type="entry name" value="ParA/MinD_ATPase"/>
</dbReference>
<dbReference type="SUPFAM" id="SSF52540">
    <property type="entry name" value="P-loop containing nucleoside triphosphate hydrolases"/>
    <property type="match status" value="1"/>
</dbReference>
<accession>A0A6V8LLY0</accession>
<reference evidence="1 2" key="2">
    <citation type="submission" date="2020-05" db="EMBL/GenBank/DDBJ databases">
        <title>Draft genome sequence of Desulfovibrio sp. strainFSS-1.</title>
        <authorList>
            <person name="Shimoshige H."/>
            <person name="Kobayashi H."/>
            <person name="Maekawa T."/>
        </authorList>
    </citation>
    <scope>NUCLEOTIDE SEQUENCE [LARGE SCALE GENOMIC DNA]</scope>
    <source>
        <strain evidence="1 2">SIID29052-01</strain>
    </source>
</reference>
<proteinExistence type="predicted"/>